<keyword evidence="3 4" id="KW-0408">Iron</keyword>
<evidence type="ECO:0000259" key="7">
    <source>
        <dbReference type="PROSITE" id="PS51007"/>
    </source>
</evidence>
<dbReference type="Pfam" id="PF13442">
    <property type="entry name" value="Cytochrome_CBB3"/>
    <property type="match status" value="1"/>
</dbReference>
<dbReference type="OrthoDB" id="9773456at2"/>
<feature type="domain" description="Cytochrome c" evidence="7">
    <location>
        <begin position="375"/>
        <end position="467"/>
    </location>
</feature>
<keyword evidence="9" id="KW-1185">Reference proteome</keyword>
<dbReference type="PANTHER" id="PTHR40394">
    <property type="entry name" value="LIPOPROTEIN-RELATED"/>
    <property type="match status" value="1"/>
</dbReference>
<dbReference type="InterPro" id="IPR036909">
    <property type="entry name" value="Cyt_c-like_dom_sf"/>
</dbReference>
<keyword evidence="2 4" id="KW-0479">Metal-binding</keyword>
<proteinExistence type="predicted"/>
<dbReference type="PROSITE" id="PS51007">
    <property type="entry name" value="CYTC"/>
    <property type="match status" value="1"/>
</dbReference>
<dbReference type="AlphaFoldDB" id="A0A518CC01"/>
<dbReference type="GO" id="GO:0046872">
    <property type="term" value="F:metal ion binding"/>
    <property type="evidence" value="ECO:0007669"/>
    <property type="project" value="UniProtKB-KW"/>
</dbReference>
<dbReference type="KEGG" id="bvo:Pan97_37790"/>
<keyword evidence="6" id="KW-1133">Transmembrane helix</keyword>
<evidence type="ECO:0000256" key="4">
    <source>
        <dbReference type="PROSITE-ProRule" id="PRU00433"/>
    </source>
</evidence>
<evidence type="ECO:0000313" key="8">
    <source>
        <dbReference type="EMBL" id="QDU76724.1"/>
    </source>
</evidence>
<evidence type="ECO:0000256" key="1">
    <source>
        <dbReference type="ARBA" id="ARBA00022617"/>
    </source>
</evidence>
<keyword evidence="6" id="KW-0472">Membrane</keyword>
<feature type="compositionally biased region" description="Low complexity" evidence="5">
    <location>
        <begin position="340"/>
        <end position="356"/>
    </location>
</feature>
<evidence type="ECO:0000256" key="3">
    <source>
        <dbReference type="ARBA" id="ARBA00023004"/>
    </source>
</evidence>
<dbReference type="GO" id="GO:0020037">
    <property type="term" value="F:heme binding"/>
    <property type="evidence" value="ECO:0007669"/>
    <property type="project" value="InterPro"/>
</dbReference>
<gene>
    <name evidence="8" type="ORF">Pan97_37790</name>
</gene>
<dbReference type="Gene3D" id="1.10.760.10">
    <property type="entry name" value="Cytochrome c-like domain"/>
    <property type="match status" value="1"/>
</dbReference>
<evidence type="ECO:0000256" key="2">
    <source>
        <dbReference type="ARBA" id="ARBA00022723"/>
    </source>
</evidence>
<feature type="transmembrane region" description="Helical" evidence="6">
    <location>
        <begin position="61"/>
        <end position="83"/>
    </location>
</feature>
<protein>
    <recommendedName>
        <fullName evidence="7">Cytochrome c domain-containing protein</fullName>
    </recommendedName>
</protein>
<dbReference type="RefSeq" id="WP_144975060.1">
    <property type="nucleotide sequence ID" value="NZ_CP036289.1"/>
</dbReference>
<dbReference type="Proteomes" id="UP000318626">
    <property type="component" value="Chromosome"/>
</dbReference>
<dbReference type="SUPFAM" id="SSF46626">
    <property type="entry name" value="Cytochrome c"/>
    <property type="match status" value="1"/>
</dbReference>
<dbReference type="GO" id="GO:0009055">
    <property type="term" value="F:electron transfer activity"/>
    <property type="evidence" value="ECO:0007669"/>
    <property type="project" value="InterPro"/>
</dbReference>
<dbReference type="InterPro" id="IPR009056">
    <property type="entry name" value="Cyt_c-like_dom"/>
</dbReference>
<keyword evidence="6" id="KW-0812">Transmembrane</keyword>
<dbReference type="EMBL" id="CP036289">
    <property type="protein sequence ID" value="QDU76724.1"/>
    <property type="molecule type" value="Genomic_DNA"/>
</dbReference>
<sequence length="490" mass="54226">MSQEANNTEPKLIGLMAQFDDPDSLLAACEKVRKAGYTKTDAYTPFPLHGIDEALGIKPTILPWIVLMLGIMGGFAGLGLQYITNADWYPFIISAKPVWSLPANIPVIFELVILHAAFAVFIGMLFLNKLPTFSNPLFRVPEFARATDDKFFLTIDVNDEKYKPNKTRDLLDGLIGQTDVIEVFEDPSPAELPKIIKFVGIGVAVVALVPPLLLWRAYYQTSTVPRINPIRDMDVQLRGDTQTVSPVFADGRTMRPRIPGTVARGEWVDPIMLTGIVPETGEQNVLFLQDEEATEEGTKKPAEEENPADDKPAEEKPADEKPEADKPMAEAKPAQDKPADANPADAKPAEGEAPAQPEEPEPNWVKIAPINVTRATLERGRNRYNIYCSVCHGLAGDGDGLVSQRALQLEQPTWIPPTNLHTDYLLTQPDGKIYNTITHGIRKMKGYGDQIPAEDRWAIVTYVRALQKTRTGTPEEIPAVEMKELEIKGQ</sequence>
<evidence type="ECO:0000313" key="9">
    <source>
        <dbReference type="Proteomes" id="UP000318626"/>
    </source>
</evidence>
<evidence type="ECO:0000256" key="6">
    <source>
        <dbReference type="SAM" id="Phobius"/>
    </source>
</evidence>
<dbReference type="InterPro" id="IPR021776">
    <property type="entry name" value="ActD"/>
</dbReference>
<organism evidence="8 9">
    <name type="scientific">Bremerella volcania</name>
    <dbReference type="NCBI Taxonomy" id="2527984"/>
    <lineage>
        <taxon>Bacteria</taxon>
        <taxon>Pseudomonadati</taxon>
        <taxon>Planctomycetota</taxon>
        <taxon>Planctomycetia</taxon>
        <taxon>Pirellulales</taxon>
        <taxon>Pirellulaceae</taxon>
        <taxon>Bremerella</taxon>
    </lineage>
</organism>
<feature type="transmembrane region" description="Helical" evidence="6">
    <location>
        <begin position="198"/>
        <end position="218"/>
    </location>
</feature>
<dbReference type="PANTHER" id="PTHR40394:SF2">
    <property type="entry name" value="QUINOL:CYTOCHROME C OXIDOREDUCTASE MEMBRANE PROTEIN"/>
    <property type="match status" value="1"/>
</dbReference>
<feature type="region of interest" description="Disordered" evidence="5">
    <location>
        <begin position="291"/>
        <end position="365"/>
    </location>
</feature>
<name>A0A518CC01_9BACT</name>
<keyword evidence="1 4" id="KW-0349">Heme</keyword>
<feature type="transmembrane region" description="Helical" evidence="6">
    <location>
        <begin position="103"/>
        <end position="127"/>
    </location>
</feature>
<accession>A0A518CC01</accession>
<evidence type="ECO:0000256" key="5">
    <source>
        <dbReference type="SAM" id="MobiDB-lite"/>
    </source>
</evidence>
<dbReference type="Pfam" id="PF11821">
    <property type="entry name" value="ActD"/>
    <property type="match status" value="1"/>
</dbReference>
<feature type="compositionally biased region" description="Basic and acidic residues" evidence="5">
    <location>
        <begin position="296"/>
        <end position="339"/>
    </location>
</feature>
<reference evidence="9" key="1">
    <citation type="submission" date="2019-02" db="EMBL/GenBank/DDBJ databases">
        <title>Deep-cultivation of Planctomycetes and their phenomic and genomic characterization uncovers novel biology.</title>
        <authorList>
            <person name="Wiegand S."/>
            <person name="Jogler M."/>
            <person name="Boedeker C."/>
            <person name="Pinto D."/>
            <person name="Vollmers J."/>
            <person name="Rivas-Marin E."/>
            <person name="Kohn T."/>
            <person name="Peeters S.H."/>
            <person name="Heuer A."/>
            <person name="Rast P."/>
            <person name="Oberbeckmann S."/>
            <person name="Bunk B."/>
            <person name="Jeske O."/>
            <person name="Meyerdierks A."/>
            <person name="Storesund J.E."/>
            <person name="Kallscheuer N."/>
            <person name="Luecker S."/>
            <person name="Lage O.M."/>
            <person name="Pohl T."/>
            <person name="Merkel B.J."/>
            <person name="Hornburger P."/>
            <person name="Mueller R.-W."/>
            <person name="Bruemmer F."/>
            <person name="Labrenz M."/>
            <person name="Spormann A.M."/>
            <person name="Op den Camp H."/>
            <person name="Overmann J."/>
            <person name="Amann R."/>
            <person name="Jetten M.S.M."/>
            <person name="Mascher T."/>
            <person name="Medema M.H."/>
            <person name="Devos D.P."/>
            <person name="Kaster A.-K."/>
            <person name="Ovreas L."/>
            <person name="Rohde M."/>
            <person name="Galperin M.Y."/>
            <person name="Jogler C."/>
        </authorList>
    </citation>
    <scope>NUCLEOTIDE SEQUENCE [LARGE SCALE GENOMIC DNA]</scope>
    <source>
        <strain evidence="9">Pan97</strain>
    </source>
</reference>